<dbReference type="CDD" id="cd09603">
    <property type="entry name" value="M1_APN_like"/>
    <property type="match status" value="1"/>
</dbReference>
<dbReference type="OrthoDB" id="100605at2"/>
<evidence type="ECO:0000256" key="6">
    <source>
        <dbReference type="ARBA" id="ARBA00022438"/>
    </source>
</evidence>
<dbReference type="GO" id="GO:0008270">
    <property type="term" value="F:zinc ion binding"/>
    <property type="evidence" value="ECO:0007669"/>
    <property type="project" value="InterPro"/>
</dbReference>
<keyword evidence="10" id="KW-0862">Zinc</keyword>
<dbReference type="GO" id="GO:0016020">
    <property type="term" value="C:membrane"/>
    <property type="evidence" value="ECO:0007669"/>
    <property type="project" value="TreeGrafter"/>
</dbReference>
<dbReference type="Gene3D" id="2.60.40.1730">
    <property type="entry name" value="tricorn interacting facor f3 domain"/>
    <property type="match status" value="1"/>
</dbReference>
<dbReference type="Pfam" id="PF18962">
    <property type="entry name" value="Por_Secre_tail"/>
    <property type="match status" value="1"/>
</dbReference>
<evidence type="ECO:0000256" key="7">
    <source>
        <dbReference type="ARBA" id="ARBA00022670"/>
    </source>
</evidence>
<comment type="similarity">
    <text evidence="3">Belongs to the peptidase M1 family.</text>
</comment>
<name>A0A5B8VAB4_9BACT</name>
<feature type="domain" description="Secretion system C-terminal sorting" evidence="14">
    <location>
        <begin position="574"/>
        <end position="649"/>
    </location>
</feature>
<feature type="domain" description="Aminopeptidase N-like N-terminal" evidence="13">
    <location>
        <begin position="58"/>
        <end position="231"/>
    </location>
</feature>
<evidence type="ECO:0000256" key="11">
    <source>
        <dbReference type="ARBA" id="ARBA00023049"/>
    </source>
</evidence>
<evidence type="ECO:0000256" key="8">
    <source>
        <dbReference type="ARBA" id="ARBA00022723"/>
    </source>
</evidence>
<protein>
    <recommendedName>
        <fullName evidence="5">Aminopeptidase N</fullName>
        <ecNumber evidence="4">3.4.11.2</ecNumber>
    </recommendedName>
</protein>
<keyword evidence="11" id="KW-0482">Metalloprotease</keyword>
<evidence type="ECO:0000313" key="15">
    <source>
        <dbReference type="EMBL" id="QEC68065.1"/>
    </source>
</evidence>
<dbReference type="Proteomes" id="UP000321533">
    <property type="component" value="Chromosome"/>
</dbReference>
<dbReference type="GO" id="GO:0043171">
    <property type="term" value="P:peptide catabolic process"/>
    <property type="evidence" value="ECO:0007669"/>
    <property type="project" value="TreeGrafter"/>
</dbReference>
<comment type="cofactor">
    <cofactor evidence="2">
        <name>Zn(2+)</name>
        <dbReference type="ChEBI" id="CHEBI:29105"/>
    </cofactor>
</comment>
<dbReference type="GO" id="GO:0016285">
    <property type="term" value="F:alanyl aminopeptidase activity"/>
    <property type="evidence" value="ECO:0007669"/>
    <property type="project" value="UniProtKB-EC"/>
</dbReference>
<dbReference type="InterPro" id="IPR042097">
    <property type="entry name" value="Aminopeptidase_N-like_N_sf"/>
</dbReference>
<accession>A0A5B8VAB4</accession>
<keyword evidence="8" id="KW-0479">Metal-binding</keyword>
<dbReference type="SUPFAM" id="SSF63737">
    <property type="entry name" value="Leukotriene A4 hydrolase N-terminal domain"/>
    <property type="match status" value="1"/>
</dbReference>
<proteinExistence type="inferred from homology"/>
<keyword evidence="16" id="KW-1185">Reference proteome</keyword>
<dbReference type="KEGG" id="pgin:FRZ67_12410"/>
<feature type="domain" description="Peptidase M1 membrane alanine aminopeptidase" evidence="12">
    <location>
        <begin position="319"/>
        <end position="465"/>
    </location>
</feature>
<evidence type="ECO:0000256" key="3">
    <source>
        <dbReference type="ARBA" id="ARBA00010136"/>
    </source>
</evidence>
<comment type="catalytic activity">
    <reaction evidence="1">
        <text>Release of an N-terminal amino acid, Xaa-|-Yaa- from a peptide, amide or arylamide. Xaa is preferably Ala, but may be most amino acids including Pro (slow action). When a terminal hydrophobic residue is followed by a prolyl residue, the two may be released as an intact Xaa-Pro dipeptide.</text>
        <dbReference type="EC" id="3.4.11.2"/>
    </reaction>
</comment>
<evidence type="ECO:0000256" key="9">
    <source>
        <dbReference type="ARBA" id="ARBA00022801"/>
    </source>
</evidence>
<dbReference type="SUPFAM" id="SSF55486">
    <property type="entry name" value="Metalloproteases ('zincins'), catalytic domain"/>
    <property type="match status" value="1"/>
</dbReference>
<gene>
    <name evidence="15" type="ORF">FRZ67_12410</name>
</gene>
<dbReference type="InterPro" id="IPR014782">
    <property type="entry name" value="Peptidase_M1_dom"/>
</dbReference>
<evidence type="ECO:0000259" key="12">
    <source>
        <dbReference type="Pfam" id="PF01433"/>
    </source>
</evidence>
<reference evidence="15 16" key="1">
    <citation type="journal article" date="2016" name="Int. J. Syst. Evol. Microbiol.">
        <title>Panacibacter ginsenosidivorans gen. nov., sp. nov., with ginsenoside converting activity isolated from soil of a ginseng field.</title>
        <authorList>
            <person name="Siddiqi M.Z."/>
            <person name="Muhammad Shafi S."/>
            <person name="Choi K.D."/>
            <person name="Im W.T."/>
        </authorList>
    </citation>
    <scope>NUCLEOTIDE SEQUENCE [LARGE SCALE GENOMIC DNA]</scope>
    <source>
        <strain evidence="15 16">Gsoil1550</strain>
    </source>
</reference>
<dbReference type="InterPro" id="IPR001930">
    <property type="entry name" value="Peptidase_M1"/>
</dbReference>
<dbReference type="PANTHER" id="PTHR11533:SF174">
    <property type="entry name" value="PUROMYCIN-SENSITIVE AMINOPEPTIDASE-RELATED"/>
    <property type="match status" value="1"/>
</dbReference>
<dbReference type="Pfam" id="PF17900">
    <property type="entry name" value="Peptidase_M1_N"/>
    <property type="match status" value="1"/>
</dbReference>
<dbReference type="PRINTS" id="PR00756">
    <property type="entry name" value="ALADIPTASE"/>
</dbReference>
<keyword evidence="7" id="KW-0645">Protease</keyword>
<evidence type="ECO:0000313" key="16">
    <source>
        <dbReference type="Proteomes" id="UP000321533"/>
    </source>
</evidence>
<dbReference type="EC" id="3.4.11.2" evidence="4"/>
<dbReference type="RefSeq" id="WP_147189872.1">
    <property type="nucleotide sequence ID" value="NZ_CP042435.1"/>
</dbReference>
<dbReference type="InterPro" id="IPR027268">
    <property type="entry name" value="Peptidase_M4/M1_CTD_sf"/>
</dbReference>
<evidence type="ECO:0000259" key="13">
    <source>
        <dbReference type="Pfam" id="PF17900"/>
    </source>
</evidence>
<dbReference type="InterPro" id="IPR045357">
    <property type="entry name" value="Aminopeptidase_N-like_N"/>
</dbReference>
<dbReference type="GO" id="GO:0070006">
    <property type="term" value="F:metalloaminopeptidase activity"/>
    <property type="evidence" value="ECO:0007669"/>
    <property type="project" value="TreeGrafter"/>
</dbReference>
<dbReference type="AlphaFoldDB" id="A0A5B8VAB4"/>
<dbReference type="Pfam" id="PF01433">
    <property type="entry name" value="Peptidase_M1"/>
    <property type="match status" value="1"/>
</dbReference>
<dbReference type="GO" id="GO:0006508">
    <property type="term" value="P:proteolysis"/>
    <property type="evidence" value="ECO:0007669"/>
    <property type="project" value="UniProtKB-KW"/>
</dbReference>
<dbReference type="GO" id="GO:0005615">
    <property type="term" value="C:extracellular space"/>
    <property type="evidence" value="ECO:0007669"/>
    <property type="project" value="TreeGrafter"/>
</dbReference>
<sequence length="651" mass="73231">MKDKLFFALFLLATNSLDAQQLCKEVNNIAGIERAAHAKLLNKDLSSLTQASGNYNVTYYKCEWNIDPANYYISGKVTPYFIITAPTDNIVFDLSTALKVDSVIVRKRKLSFSQGSDETLTIQLPKAYRKGKRDSVAIYYRGVPVGSGFGSFIQSQHNGVPVLWTLSEPYGARDWWPCRNGLDDKADSIDIYVTHPNQYKTSSNGVLISTIPNGTNITTHYKHRYPIASYLVAISVTNFNVFTDNVQLGNISLPVISYVYPEDSVYFHNNTHLMLDAMRLYNQRFVPYAFMNERYGQTEFGWGGGMEHQTNSFITSPGENLMAHELSHQWFGDRVTCGSWEDIWLNEGFATFCADFLYTETYHPDQLAESVKNNLDYIVSEPEGSVKVDDTTSVGRIFDSRLSYSKGAFLLRMLRWTLGDTNFFKAIHNYLNDPKLRYGFARTSDLKIKLEAVSGKDLTYFFDQWFAGQGYPSFTVNWSQDAANKASINISQTTSNSSVSFYKVPLALRFKNATQTKTIVVDHTTNNQSLVADIGFKADSVFIDPDMELISKNNVSIKTMLSQPAPALTPLLVSPNPFTNTINFSLPDSGNKKVLIRLFDMYGHLVLTKSVVTITANQKYSIDVPAFAKPGIYMLYITVDGKSTSHLVIKE</sequence>
<dbReference type="InterPro" id="IPR050344">
    <property type="entry name" value="Peptidase_M1_aminopeptidases"/>
</dbReference>
<evidence type="ECO:0000256" key="4">
    <source>
        <dbReference type="ARBA" id="ARBA00012564"/>
    </source>
</evidence>
<dbReference type="EMBL" id="CP042435">
    <property type="protein sequence ID" value="QEC68065.1"/>
    <property type="molecule type" value="Genomic_DNA"/>
</dbReference>
<dbReference type="GO" id="GO:0042277">
    <property type="term" value="F:peptide binding"/>
    <property type="evidence" value="ECO:0007669"/>
    <property type="project" value="TreeGrafter"/>
</dbReference>
<dbReference type="Gene3D" id="1.10.390.10">
    <property type="entry name" value="Neutral Protease Domain 2"/>
    <property type="match status" value="1"/>
</dbReference>
<dbReference type="InterPro" id="IPR026444">
    <property type="entry name" value="Secre_tail"/>
</dbReference>
<evidence type="ECO:0000256" key="2">
    <source>
        <dbReference type="ARBA" id="ARBA00001947"/>
    </source>
</evidence>
<dbReference type="NCBIfam" id="TIGR04183">
    <property type="entry name" value="Por_Secre_tail"/>
    <property type="match status" value="1"/>
</dbReference>
<evidence type="ECO:0000256" key="5">
    <source>
        <dbReference type="ARBA" id="ARBA00015611"/>
    </source>
</evidence>
<dbReference type="PANTHER" id="PTHR11533">
    <property type="entry name" value="PROTEASE M1 ZINC METALLOPROTEASE"/>
    <property type="match status" value="1"/>
</dbReference>
<evidence type="ECO:0000256" key="1">
    <source>
        <dbReference type="ARBA" id="ARBA00000098"/>
    </source>
</evidence>
<organism evidence="15 16">
    <name type="scientific">Panacibacter ginsenosidivorans</name>
    <dbReference type="NCBI Taxonomy" id="1813871"/>
    <lineage>
        <taxon>Bacteria</taxon>
        <taxon>Pseudomonadati</taxon>
        <taxon>Bacteroidota</taxon>
        <taxon>Chitinophagia</taxon>
        <taxon>Chitinophagales</taxon>
        <taxon>Chitinophagaceae</taxon>
        <taxon>Panacibacter</taxon>
    </lineage>
</organism>
<evidence type="ECO:0000256" key="10">
    <source>
        <dbReference type="ARBA" id="ARBA00022833"/>
    </source>
</evidence>
<keyword evidence="6" id="KW-0031">Aminopeptidase</keyword>
<evidence type="ECO:0000259" key="14">
    <source>
        <dbReference type="Pfam" id="PF18962"/>
    </source>
</evidence>
<dbReference type="GO" id="GO:0005737">
    <property type="term" value="C:cytoplasm"/>
    <property type="evidence" value="ECO:0007669"/>
    <property type="project" value="TreeGrafter"/>
</dbReference>
<keyword evidence="9" id="KW-0378">Hydrolase</keyword>